<dbReference type="EMBL" id="JAACAK010000067">
    <property type="protein sequence ID" value="NIR75272.1"/>
    <property type="molecule type" value="Genomic_DNA"/>
</dbReference>
<comment type="caution">
    <text evidence="2">The sequence shown here is derived from an EMBL/GenBank/DDBJ whole genome shotgun (WGS) entry which is preliminary data.</text>
</comment>
<feature type="coiled-coil region" evidence="1">
    <location>
        <begin position="40"/>
        <end position="67"/>
    </location>
</feature>
<accession>A0AAE5CB33</accession>
<gene>
    <name evidence="2" type="ORF">GWO12_09185</name>
</gene>
<reference evidence="2 3" key="1">
    <citation type="submission" date="2020-01" db="EMBL/GenBank/DDBJ databases">
        <title>Genomes assembled from Gulf of Kutch pelagic sediment metagenomes.</title>
        <authorList>
            <person name="Chandrashekar M."/>
            <person name="Mahajan M.S."/>
            <person name="Dave K.J."/>
            <person name="Vatsa P."/>
            <person name="Nathani N.M."/>
        </authorList>
    </citation>
    <scope>NUCLEOTIDE SEQUENCE [LARGE SCALE GENOMIC DNA]</scope>
    <source>
        <strain evidence="2">KS3-K002</strain>
    </source>
</reference>
<proteinExistence type="predicted"/>
<sequence>MVWVLGVVVLLLMMIPLTAIVLDSEVGRALARRLGSGPSEEEGQARLKELEKEVQYLSQTVESLQEESRFIRQLLEKPKEQESLPPGDE</sequence>
<evidence type="ECO:0000313" key="2">
    <source>
        <dbReference type="EMBL" id="NIR75272.1"/>
    </source>
</evidence>
<evidence type="ECO:0000256" key="1">
    <source>
        <dbReference type="SAM" id="Coils"/>
    </source>
</evidence>
<evidence type="ECO:0000313" key="3">
    <source>
        <dbReference type="Proteomes" id="UP000702544"/>
    </source>
</evidence>
<dbReference type="AlphaFoldDB" id="A0AAE5CB33"/>
<name>A0AAE5CB33_9BACT</name>
<dbReference type="Proteomes" id="UP000702544">
    <property type="component" value="Unassembled WGS sequence"/>
</dbReference>
<organism evidence="2 3">
    <name type="scientific">Candidatus Kutchimonas denitrificans</name>
    <dbReference type="NCBI Taxonomy" id="3056748"/>
    <lineage>
        <taxon>Bacteria</taxon>
        <taxon>Pseudomonadati</taxon>
        <taxon>Gemmatimonadota</taxon>
        <taxon>Gemmatimonadia</taxon>
        <taxon>Candidatus Palauibacterales</taxon>
        <taxon>Candidatus Palauibacteraceae</taxon>
        <taxon>Candidatus Kutchimonas</taxon>
    </lineage>
</organism>
<protein>
    <submittedName>
        <fullName evidence="2">Uncharacterized protein</fullName>
    </submittedName>
</protein>
<keyword evidence="1" id="KW-0175">Coiled coil</keyword>